<protein>
    <submittedName>
        <fullName evidence="1">Uncharacterized protein</fullName>
    </submittedName>
</protein>
<dbReference type="EMBL" id="BSDI01000010">
    <property type="protein sequence ID" value="GLH97332.1"/>
    <property type="molecule type" value="Genomic_DNA"/>
</dbReference>
<keyword evidence="2" id="KW-1185">Reference proteome</keyword>
<evidence type="ECO:0000313" key="2">
    <source>
        <dbReference type="Proteomes" id="UP001144280"/>
    </source>
</evidence>
<comment type="caution">
    <text evidence="1">The sequence shown here is derived from an EMBL/GenBank/DDBJ whole genome shotgun (WGS) entry which is preliminary data.</text>
</comment>
<name>A0ABQ5QTY2_9ACTN</name>
<sequence>MQDRQRWFARRTGGEMVYDAPGRAELVAHPARGVARVNEQVTYYRRNPLLTLGQEHRAPTPWWYG</sequence>
<gene>
    <name evidence="1" type="ORF">Pa4123_26070</name>
</gene>
<reference evidence="1" key="1">
    <citation type="submission" date="2022-12" db="EMBL/GenBank/DDBJ databases">
        <title>New Phytohabitans aurantiacus sp. RD004123 nov., an actinomycete isolated from soil.</title>
        <authorList>
            <person name="Triningsih D.W."/>
            <person name="Harunari E."/>
            <person name="Igarashi Y."/>
        </authorList>
    </citation>
    <scope>NUCLEOTIDE SEQUENCE</scope>
    <source>
        <strain evidence="1">RD004123</strain>
    </source>
</reference>
<accession>A0ABQ5QTY2</accession>
<organism evidence="1 2">
    <name type="scientific">Phytohabitans aurantiacus</name>
    <dbReference type="NCBI Taxonomy" id="3016789"/>
    <lineage>
        <taxon>Bacteria</taxon>
        <taxon>Bacillati</taxon>
        <taxon>Actinomycetota</taxon>
        <taxon>Actinomycetes</taxon>
        <taxon>Micromonosporales</taxon>
        <taxon>Micromonosporaceae</taxon>
    </lineage>
</organism>
<proteinExistence type="predicted"/>
<dbReference type="Proteomes" id="UP001144280">
    <property type="component" value="Unassembled WGS sequence"/>
</dbReference>
<evidence type="ECO:0000313" key="1">
    <source>
        <dbReference type="EMBL" id="GLH97332.1"/>
    </source>
</evidence>